<dbReference type="SUPFAM" id="SSF46955">
    <property type="entry name" value="Putative DNA-binding domain"/>
    <property type="match status" value="1"/>
</dbReference>
<dbReference type="AlphaFoldDB" id="A0A511VCN5"/>
<name>A0A511VCN5_9BACL</name>
<dbReference type="RefSeq" id="WP_218029594.1">
    <property type="nucleotide sequence ID" value="NZ_BJXX01000206.1"/>
</dbReference>
<gene>
    <name evidence="2" type="ORF">ADA01nite_40840</name>
</gene>
<dbReference type="NCBIfam" id="TIGR01764">
    <property type="entry name" value="excise"/>
    <property type="match status" value="1"/>
</dbReference>
<proteinExistence type="predicted"/>
<evidence type="ECO:0000313" key="2">
    <source>
        <dbReference type="EMBL" id="GEN36624.1"/>
    </source>
</evidence>
<reference evidence="2 3" key="1">
    <citation type="submission" date="2019-07" db="EMBL/GenBank/DDBJ databases">
        <title>Whole genome shotgun sequence of Aneurinibacillus danicus NBRC 102444.</title>
        <authorList>
            <person name="Hosoyama A."/>
            <person name="Uohara A."/>
            <person name="Ohji S."/>
            <person name="Ichikawa N."/>
        </authorList>
    </citation>
    <scope>NUCLEOTIDE SEQUENCE [LARGE SCALE GENOMIC DNA]</scope>
    <source>
        <strain evidence="2 3">NBRC 102444</strain>
    </source>
</reference>
<organism evidence="2 3">
    <name type="scientific">Aneurinibacillus danicus</name>
    <dbReference type="NCBI Taxonomy" id="267746"/>
    <lineage>
        <taxon>Bacteria</taxon>
        <taxon>Bacillati</taxon>
        <taxon>Bacillota</taxon>
        <taxon>Bacilli</taxon>
        <taxon>Bacillales</taxon>
        <taxon>Paenibacillaceae</taxon>
        <taxon>Aneurinibacillus group</taxon>
        <taxon>Aneurinibacillus</taxon>
    </lineage>
</organism>
<evidence type="ECO:0000259" key="1">
    <source>
        <dbReference type="Pfam" id="PF12728"/>
    </source>
</evidence>
<sequence length="76" mass="9122">MQRITLTGKEAAQLIGVSYWLILEMAKKHEIPHFRMGNRVLFREDSLLQWLKEKEKTSTYKLETNQQYGKLRRIEV</sequence>
<comment type="caution">
    <text evidence="2">The sequence shown here is derived from an EMBL/GenBank/DDBJ whole genome shotgun (WGS) entry which is preliminary data.</text>
</comment>
<protein>
    <submittedName>
        <fullName evidence="2">Helix-turn-helix domain-containing protein</fullName>
    </submittedName>
</protein>
<accession>A0A511VCN5</accession>
<keyword evidence="3" id="KW-1185">Reference proteome</keyword>
<feature type="domain" description="Helix-turn-helix" evidence="1">
    <location>
        <begin position="6"/>
        <end position="54"/>
    </location>
</feature>
<dbReference type="Pfam" id="PF12728">
    <property type="entry name" value="HTH_17"/>
    <property type="match status" value="1"/>
</dbReference>
<dbReference type="InterPro" id="IPR010093">
    <property type="entry name" value="SinI_DNA-bd"/>
</dbReference>
<dbReference type="EMBL" id="BJXX01000206">
    <property type="protein sequence ID" value="GEN36624.1"/>
    <property type="molecule type" value="Genomic_DNA"/>
</dbReference>
<dbReference type="InterPro" id="IPR041657">
    <property type="entry name" value="HTH_17"/>
</dbReference>
<dbReference type="InterPro" id="IPR009061">
    <property type="entry name" value="DNA-bd_dom_put_sf"/>
</dbReference>
<evidence type="ECO:0000313" key="3">
    <source>
        <dbReference type="Proteomes" id="UP000321157"/>
    </source>
</evidence>
<dbReference type="GO" id="GO:0003677">
    <property type="term" value="F:DNA binding"/>
    <property type="evidence" value="ECO:0007669"/>
    <property type="project" value="InterPro"/>
</dbReference>
<dbReference type="Proteomes" id="UP000321157">
    <property type="component" value="Unassembled WGS sequence"/>
</dbReference>